<reference evidence="1" key="2">
    <citation type="submission" date="2021-07" db="EMBL/GenBank/DDBJ databases">
        <authorList>
            <person name="Fletcher K."/>
        </authorList>
    </citation>
    <scope>NUCLEOTIDE SEQUENCE</scope>
    <source>
        <strain evidence="1">SF5</strain>
    </source>
</reference>
<dbReference type="KEGG" id="blac:94351568"/>
<evidence type="ECO:0000313" key="3">
    <source>
        <dbReference type="Proteomes" id="UP000294530"/>
    </source>
</evidence>
<comment type="caution">
    <text evidence="1">The sequence shown here is derived from an EMBL/GenBank/DDBJ whole genome shotgun (WGS) entry which is preliminary data.</text>
</comment>
<protein>
    <submittedName>
        <fullName evidence="1">Uncharacterized protein</fullName>
    </submittedName>
</protein>
<keyword evidence="3" id="KW-1185">Reference proteome</keyword>
<dbReference type="Proteomes" id="UP000294530">
    <property type="component" value="Unassembled WGS sequence"/>
</dbReference>
<dbReference type="AlphaFoldDB" id="A0A976IC89"/>
<dbReference type="EMBL" id="SHOA02000006">
    <property type="protein sequence ID" value="TDH66838.1"/>
    <property type="molecule type" value="Genomic_DNA"/>
</dbReference>
<reference evidence="1 3" key="1">
    <citation type="journal article" date="2021" name="Genome Biol.">
        <title>AFLAP: assembly-free linkage analysis pipeline using k-mers from genome sequencing data.</title>
        <authorList>
            <person name="Fletcher K."/>
            <person name="Zhang L."/>
            <person name="Gil J."/>
            <person name="Han R."/>
            <person name="Cavanaugh K."/>
            <person name="Michelmore R."/>
        </authorList>
    </citation>
    <scope>NUCLEOTIDE SEQUENCE [LARGE SCALE GENOMIC DNA]</scope>
    <source>
        <strain evidence="1 3">SF5</strain>
    </source>
</reference>
<evidence type="ECO:0000313" key="2">
    <source>
        <dbReference type="EMBL" id="TDH67462.1"/>
    </source>
</evidence>
<dbReference type="EMBL" id="SHOA02000006">
    <property type="protein sequence ID" value="TDH67462.1"/>
    <property type="molecule type" value="Genomic_DNA"/>
</dbReference>
<name>A0A976IC89_BRELC</name>
<dbReference type="RefSeq" id="XP_067816337.1">
    <property type="nucleotide sequence ID" value="XM_067965897.1"/>
</dbReference>
<gene>
    <name evidence="1" type="ORF">CCR75_007841</name>
    <name evidence="2" type="ORF">CCR75_007843</name>
</gene>
<dbReference type="GeneID" id="94351568"/>
<evidence type="ECO:0000313" key="1">
    <source>
        <dbReference type="EMBL" id="TDH66838.1"/>
    </source>
</evidence>
<accession>A0A976IC89</accession>
<organism evidence="1 3">
    <name type="scientific">Bremia lactucae</name>
    <name type="common">Lettuce downy mildew</name>
    <dbReference type="NCBI Taxonomy" id="4779"/>
    <lineage>
        <taxon>Eukaryota</taxon>
        <taxon>Sar</taxon>
        <taxon>Stramenopiles</taxon>
        <taxon>Oomycota</taxon>
        <taxon>Peronosporomycetes</taxon>
        <taxon>Peronosporales</taxon>
        <taxon>Peronosporaceae</taxon>
        <taxon>Bremia</taxon>
    </lineage>
</organism>
<proteinExistence type="predicted"/>
<sequence length="95" mass="10808">MPKFSDSLAISYTLQQTQLTEDWRRECLQRFCEQYREIAHSRRRGHGYSGGIDFYGESAEEKPAILVTTQITGNVSVSMNINTATFIGFKIQPGE</sequence>